<keyword evidence="2" id="KW-1185">Reference proteome</keyword>
<dbReference type="Proteomes" id="UP001583172">
    <property type="component" value="Unassembled WGS sequence"/>
</dbReference>
<proteinExistence type="predicted"/>
<organism evidence="1 2">
    <name type="scientific">Humicola insolens</name>
    <name type="common">Soft-rot fungus</name>
    <dbReference type="NCBI Taxonomy" id="85995"/>
    <lineage>
        <taxon>Eukaryota</taxon>
        <taxon>Fungi</taxon>
        <taxon>Dikarya</taxon>
        <taxon>Ascomycota</taxon>
        <taxon>Pezizomycotina</taxon>
        <taxon>Sordariomycetes</taxon>
        <taxon>Sordariomycetidae</taxon>
        <taxon>Sordariales</taxon>
        <taxon>Chaetomiaceae</taxon>
        <taxon>Mycothermus</taxon>
    </lineage>
</organism>
<evidence type="ECO:0000313" key="2">
    <source>
        <dbReference type="Proteomes" id="UP001583172"/>
    </source>
</evidence>
<name>A0ABR3V1U8_HUMIN</name>
<reference evidence="1 2" key="1">
    <citation type="journal article" date="2024" name="Commun. Biol.">
        <title>Comparative genomic analysis of thermophilic fungi reveals convergent evolutionary adaptations and gene losses.</title>
        <authorList>
            <person name="Steindorff A.S."/>
            <person name="Aguilar-Pontes M.V."/>
            <person name="Robinson A.J."/>
            <person name="Andreopoulos B."/>
            <person name="LaButti K."/>
            <person name="Kuo A."/>
            <person name="Mondo S."/>
            <person name="Riley R."/>
            <person name="Otillar R."/>
            <person name="Haridas S."/>
            <person name="Lipzen A."/>
            <person name="Grimwood J."/>
            <person name="Schmutz J."/>
            <person name="Clum A."/>
            <person name="Reid I.D."/>
            <person name="Moisan M.C."/>
            <person name="Butler G."/>
            <person name="Nguyen T.T.M."/>
            <person name="Dewar K."/>
            <person name="Conant G."/>
            <person name="Drula E."/>
            <person name="Henrissat B."/>
            <person name="Hansel C."/>
            <person name="Singer S."/>
            <person name="Hutchinson M.I."/>
            <person name="de Vries R.P."/>
            <person name="Natvig D.O."/>
            <person name="Powell A.J."/>
            <person name="Tsang A."/>
            <person name="Grigoriev I.V."/>
        </authorList>
    </citation>
    <scope>NUCLEOTIDE SEQUENCE [LARGE SCALE GENOMIC DNA]</scope>
    <source>
        <strain evidence="1 2">CBS 620.91</strain>
    </source>
</reference>
<sequence length="60" mass="7044">MTAVLKPDERLTLRECVRFDRLQEHAMQVDEIGERAGIVTGWRRARFHANFSASLPFEER</sequence>
<protein>
    <submittedName>
        <fullName evidence="1">Uncharacterized protein</fullName>
    </submittedName>
</protein>
<evidence type="ECO:0000313" key="1">
    <source>
        <dbReference type="EMBL" id="KAL1835366.1"/>
    </source>
</evidence>
<accession>A0ABR3V1U8</accession>
<gene>
    <name evidence="1" type="ORF">VTJ49DRAFT_6919</name>
</gene>
<comment type="caution">
    <text evidence="1">The sequence shown here is derived from an EMBL/GenBank/DDBJ whole genome shotgun (WGS) entry which is preliminary data.</text>
</comment>
<dbReference type="EMBL" id="JAZGSY010000705">
    <property type="protein sequence ID" value="KAL1835366.1"/>
    <property type="molecule type" value="Genomic_DNA"/>
</dbReference>